<comment type="caution">
    <text evidence="2">The sequence shown here is derived from an EMBL/GenBank/DDBJ whole genome shotgun (WGS) entry which is preliminary data.</text>
</comment>
<gene>
    <name evidence="2" type="ORF">Sjap_001758</name>
</gene>
<dbReference type="AlphaFoldDB" id="A0AAP0KM43"/>
<name>A0AAP0KM43_9MAGN</name>
<dbReference type="EMBL" id="JBBNAE010000001">
    <property type="protein sequence ID" value="KAK9154278.1"/>
    <property type="molecule type" value="Genomic_DNA"/>
</dbReference>
<sequence>MEGDGPLRPFDLRRGLRRGGLRRLARGPPPPVQPPSRRRKGGNHPFPPLSIVYMGWGKRSLRVGLPPPLLWRGWGSFGAPHNAAAAAA</sequence>
<accession>A0AAP0KM43</accession>
<dbReference type="Proteomes" id="UP001417504">
    <property type="component" value="Unassembled WGS sequence"/>
</dbReference>
<evidence type="ECO:0000256" key="1">
    <source>
        <dbReference type="SAM" id="MobiDB-lite"/>
    </source>
</evidence>
<reference evidence="2 3" key="1">
    <citation type="submission" date="2024-01" db="EMBL/GenBank/DDBJ databases">
        <title>Genome assemblies of Stephania.</title>
        <authorList>
            <person name="Yang L."/>
        </authorList>
    </citation>
    <scope>NUCLEOTIDE SEQUENCE [LARGE SCALE GENOMIC DNA]</scope>
    <source>
        <strain evidence="2">QJT</strain>
        <tissue evidence="2">Leaf</tissue>
    </source>
</reference>
<evidence type="ECO:0000313" key="2">
    <source>
        <dbReference type="EMBL" id="KAK9154278.1"/>
    </source>
</evidence>
<feature type="region of interest" description="Disordered" evidence="1">
    <location>
        <begin position="1"/>
        <end position="45"/>
    </location>
</feature>
<keyword evidence="3" id="KW-1185">Reference proteome</keyword>
<organism evidence="2 3">
    <name type="scientific">Stephania japonica</name>
    <dbReference type="NCBI Taxonomy" id="461633"/>
    <lineage>
        <taxon>Eukaryota</taxon>
        <taxon>Viridiplantae</taxon>
        <taxon>Streptophyta</taxon>
        <taxon>Embryophyta</taxon>
        <taxon>Tracheophyta</taxon>
        <taxon>Spermatophyta</taxon>
        <taxon>Magnoliopsida</taxon>
        <taxon>Ranunculales</taxon>
        <taxon>Menispermaceae</taxon>
        <taxon>Menispermoideae</taxon>
        <taxon>Cissampelideae</taxon>
        <taxon>Stephania</taxon>
    </lineage>
</organism>
<proteinExistence type="predicted"/>
<evidence type="ECO:0000313" key="3">
    <source>
        <dbReference type="Proteomes" id="UP001417504"/>
    </source>
</evidence>
<feature type="compositionally biased region" description="Basic residues" evidence="1">
    <location>
        <begin position="15"/>
        <end position="25"/>
    </location>
</feature>
<protein>
    <submittedName>
        <fullName evidence="2">Uncharacterized protein</fullName>
    </submittedName>
</protein>